<comment type="caution">
    <text evidence="2">The sequence shown here is derived from an EMBL/GenBank/DDBJ whole genome shotgun (WGS) entry which is preliminary data.</text>
</comment>
<feature type="signal peptide" evidence="1">
    <location>
        <begin position="1"/>
        <end position="27"/>
    </location>
</feature>
<evidence type="ECO:0000313" key="3">
    <source>
        <dbReference type="Proteomes" id="UP000886476"/>
    </source>
</evidence>
<sequence length="88" mass="9276">MKRISLNRVAALAVAISATFLLTPAHATVPSAAPFDTIGAPVQTAGLAWRCGKNNPAWWGTFGNGCLKQKRAARRNASFIGPELSQPS</sequence>
<dbReference type="RefSeq" id="WP_172113220.1">
    <property type="nucleotide sequence ID" value="NZ_JABFDM010000003.1"/>
</dbReference>
<keyword evidence="3" id="KW-1185">Reference proteome</keyword>
<evidence type="ECO:0000313" key="2">
    <source>
        <dbReference type="EMBL" id="NPU68146.1"/>
    </source>
</evidence>
<proteinExistence type="predicted"/>
<name>A0ABX2CIU8_9BRAD</name>
<organism evidence="2 3">
    <name type="scientific">Bradyrhizobium aeschynomenes</name>
    <dbReference type="NCBI Taxonomy" id="2734909"/>
    <lineage>
        <taxon>Bacteria</taxon>
        <taxon>Pseudomonadati</taxon>
        <taxon>Pseudomonadota</taxon>
        <taxon>Alphaproteobacteria</taxon>
        <taxon>Hyphomicrobiales</taxon>
        <taxon>Nitrobacteraceae</taxon>
        <taxon>Bradyrhizobium</taxon>
    </lineage>
</organism>
<gene>
    <name evidence="2" type="ORF">HL667_24300</name>
</gene>
<keyword evidence="1" id="KW-0732">Signal</keyword>
<reference evidence="2" key="1">
    <citation type="submission" date="2020-05" db="EMBL/GenBank/DDBJ databases">
        <title>Nod-independent and nitrogen-fixing Bradyrhizobium aeschynomene sp. nov. isolated from nodules of Aeschynomene indica.</title>
        <authorList>
            <person name="Zhang Z."/>
        </authorList>
    </citation>
    <scope>NUCLEOTIDE SEQUENCE</scope>
    <source>
        <strain evidence="2">83012</strain>
    </source>
</reference>
<evidence type="ECO:0000256" key="1">
    <source>
        <dbReference type="SAM" id="SignalP"/>
    </source>
</evidence>
<protein>
    <submittedName>
        <fullName evidence="2">Uncharacterized protein</fullName>
    </submittedName>
</protein>
<accession>A0ABX2CIU8</accession>
<dbReference type="EMBL" id="JABFDN010000009">
    <property type="protein sequence ID" value="NPU68146.1"/>
    <property type="molecule type" value="Genomic_DNA"/>
</dbReference>
<feature type="chain" id="PRO_5045500605" evidence="1">
    <location>
        <begin position="28"/>
        <end position="88"/>
    </location>
</feature>
<dbReference type="Proteomes" id="UP000886476">
    <property type="component" value="Unassembled WGS sequence"/>
</dbReference>